<sequence>MNANVVELTRTTTTADANAVTGALPATTDAKLSEDGKTLTITAPSTKYFSGNYDVKVSNAVKKGTTDKIENYYSKFVADDATAPTVTEAKYNVATDKFELTFSKPIDAKTGEVVRVNGQPVATGNVNLVTPPSTKLTIDRPADVEPGTTAAIYVAGITDAVGNLMTAYNGNVLVAQDTAALAVNSIEQIQNQKVRVTLNKKLDSTSNTNMLAGTGLVVTKSDGATTTNFTVAAAPADVNPDGNKYDITLTDAAYANGNTENFSITFVEDAFKGVSGTKNKVYTKNVTLTKDTVNPTVKSTKVAVDKESVEVTFDKAVTVTAVGSVKLRLNGAELSPVTATVKAGTDNVVVVKTTDAAAVTAGKLKAGTYQARFEAGAVTDLNGNKNATFNAPTVTVGDNSTVDPAKAVIADSATNEFTVTAPGTEKFTAASLNYQNFVLDGQTIPANSDITFVDNTNKVIKIKLPASNSVNIQGPALLKATGLTFDSGNPYATSSATVTVADNTPATLTASKVLGNTLELTFDEAIDPSTLADEAAVIADFTIKSDAGTFTVAGTPAPATATVAQGSNDKKIVITVVPANSNWSTVVGGANLTVTTKEGSTAGKVTNLKDKNGVLVKSLVKVSVTK</sequence>
<keyword evidence="3" id="KW-1185">Reference proteome</keyword>
<reference evidence="2 3" key="1">
    <citation type="submission" date="2020-08" db="EMBL/GenBank/DDBJ databases">
        <title>A Genomic Blueprint of the Chicken Gut Microbiome.</title>
        <authorList>
            <person name="Gilroy R."/>
            <person name="Ravi A."/>
            <person name="Getino M."/>
            <person name="Pursley I."/>
            <person name="Horton D.L."/>
            <person name="Alikhan N.-F."/>
            <person name="Baker D."/>
            <person name="Gharbi K."/>
            <person name="Hall N."/>
            <person name="Watson M."/>
            <person name="Adriaenssens E.M."/>
            <person name="Foster-Nyarko E."/>
            <person name="Jarju S."/>
            <person name="Secka A."/>
            <person name="Antonio M."/>
            <person name="Oren A."/>
            <person name="Chaudhuri R."/>
            <person name="La Ragione R.M."/>
            <person name="Hildebrand F."/>
            <person name="Pallen M.J."/>
        </authorList>
    </citation>
    <scope>NUCLEOTIDE SEQUENCE [LARGE SCALE GENOMIC DNA]</scope>
    <source>
        <strain evidence="2 3">Sa3CUA8</strain>
    </source>
</reference>
<dbReference type="InterPro" id="IPR014755">
    <property type="entry name" value="Cu-Rt/internalin_Ig-like"/>
</dbReference>
<dbReference type="EMBL" id="JACSQY010000010">
    <property type="protein sequence ID" value="MBD7909109.1"/>
    <property type="molecule type" value="Genomic_DNA"/>
</dbReference>
<evidence type="ECO:0000313" key="2">
    <source>
        <dbReference type="EMBL" id="MBD7909109.1"/>
    </source>
</evidence>
<accession>A0ABR8PLQ3</accession>
<dbReference type="Gene3D" id="2.60.40.1220">
    <property type="match status" value="1"/>
</dbReference>
<proteinExistence type="predicted"/>
<evidence type="ECO:0000256" key="1">
    <source>
        <dbReference type="ARBA" id="ARBA00022729"/>
    </source>
</evidence>
<evidence type="ECO:0008006" key="4">
    <source>
        <dbReference type="Google" id="ProtNLM"/>
    </source>
</evidence>
<dbReference type="Proteomes" id="UP000659496">
    <property type="component" value="Unassembled WGS sequence"/>
</dbReference>
<gene>
    <name evidence="2" type="ORF">H9659_12310</name>
</gene>
<protein>
    <recommendedName>
        <fullName evidence="4">SbsA Ig-like domain-containing protein</fullName>
    </recommendedName>
</protein>
<organism evidence="2 3">
    <name type="scientific">Sporosarcina gallistercoris</name>
    <dbReference type="NCBI Taxonomy" id="2762245"/>
    <lineage>
        <taxon>Bacteria</taxon>
        <taxon>Bacillati</taxon>
        <taxon>Bacillota</taxon>
        <taxon>Bacilli</taxon>
        <taxon>Bacillales</taxon>
        <taxon>Caryophanaceae</taxon>
        <taxon>Sporosarcina</taxon>
    </lineage>
</organism>
<evidence type="ECO:0000313" key="3">
    <source>
        <dbReference type="Proteomes" id="UP000659496"/>
    </source>
</evidence>
<name>A0ABR8PLQ3_9BACL</name>
<comment type="caution">
    <text evidence="2">The sequence shown here is derived from an EMBL/GenBank/DDBJ whole genome shotgun (WGS) entry which is preliminary data.</text>
</comment>
<dbReference type="RefSeq" id="WP_191690971.1">
    <property type="nucleotide sequence ID" value="NZ_JACSQY010000010.1"/>
</dbReference>
<keyword evidence="1" id="KW-0732">Signal</keyword>